<organism evidence="2 3">
    <name type="scientific">Georhizobium profundi</name>
    <dbReference type="NCBI Taxonomy" id="2341112"/>
    <lineage>
        <taxon>Bacteria</taxon>
        <taxon>Pseudomonadati</taxon>
        <taxon>Pseudomonadota</taxon>
        <taxon>Alphaproteobacteria</taxon>
        <taxon>Hyphomicrobiales</taxon>
        <taxon>Rhizobiaceae</taxon>
        <taxon>Georhizobium</taxon>
    </lineage>
</organism>
<reference evidence="2 3" key="1">
    <citation type="submission" date="2018-09" db="EMBL/GenBank/DDBJ databases">
        <title>Marinorhizobium profundi gen. nov., sp. nov., isolated from a deep-sea sediment sample from the New Britain Trench and proposal of Marinorhizobiaceae fam. nov. in the order Rhizobiales of the class Alphaproteobacteria.</title>
        <authorList>
            <person name="Cao J."/>
        </authorList>
    </citation>
    <scope>NUCLEOTIDE SEQUENCE [LARGE SCALE GENOMIC DNA]</scope>
    <source>
        <strain evidence="2 3">WS11</strain>
    </source>
</reference>
<evidence type="ECO:0000313" key="2">
    <source>
        <dbReference type="EMBL" id="AZN72531.1"/>
    </source>
</evidence>
<dbReference type="KEGG" id="abaw:D5400_15755"/>
<protein>
    <recommendedName>
        <fullName evidence="4">Sulfotransferase family protein</fullName>
    </recommendedName>
</protein>
<feature type="coiled-coil region" evidence="1">
    <location>
        <begin position="290"/>
        <end position="317"/>
    </location>
</feature>
<dbReference type="Proteomes" id="UP000268192">
    <property type="component" value="Chromosome"/>
</dbReference>
<dbReference type="Gene3D" id="3.40.50.300">
    <property type="entry name" value="P-loop containing nucleotide triphosphate hydrolases"/>
    <property type="match status" value="1"/>
</dbReference>
<evidence type="ECO:0000256" key="1">
    <source>
        <dbReference type="SAM" id="Coils"/>
    </source>
</evidence>
<keyword evidence="1" id="KW-0175">Coiled coil</keyword>
<evidence type="ECO:0000313" key="3">
    <source>
        <dbReference type="Proteomes" id="UP000268192"/>
    </source>
</evidence>
<dbReference type="EMBL" id="CP032509">
    <property type="protein sequence ID" value="AZN72531.1"/>
    <property type="molecule type" value="Genomic_DNA"/>
</dbReference>
<proteinExistence type="predicted"/>
<dbReference type="PIRSF" id="PIRSF029407">
    <property type="entry name" value="UCP029407"/>
    <property type="match status" value="1"/>
</dbReference>
<gene>
    <name evidence="2" type="ORF">D5400_15755</name>
</gene>
<dbReference type="SUPFAM" id="SSF52540">
    <property type="entry name" value="P-loop containing nucleoside triphosphate hydrolases"/>
    <property type="match status" value="1"/>
</dbReference>
<dbReference type="InterPro" id="IPR027417">
    <property type="entry name" value="P-loop_NTPase"/>
</dbReference>
<evidence type="ECO:0008006" key="4">
    <source>
        <dbReference type="Google" id="ProtNLM"/>
    </source>
</evidence>
<dbReference type="InterPro" id="IPR014556">
    <property type="entry name" value="UCP029407"/>
</dbReference>
<keyword evidence="3" id="KW-1185">Reference proteome</keyword>
<dbReference type="AlphaFoldDB" id="A0A3Q8XQC3"/>
<accession>A0A3Q8XQC3</accession>
<sequence length="324" mass="35206">MVRGLRRRAFVVLGMHRSGTSALTRVLALLGAELPRTLIGAGAGNPLGHWESQPICDLNDRILKAAGSTWYDWRAIDESFLSSSELTAFEPEARAILAEEFGDARTIVLKDPRICRLYPFWRQVLDSLDIQPMPILPLRHPAEVAASLEARDGMHPALGQIIWLRHVLDAERFTRHSPRVVTTFDSLLGAWEGVAHRIAECFEVSMDGSATADSIGSFLSADQRHHAESAATSVLPEWVDASYQGLLALEKGVEKADILGTLTDIEAKLRASEGCFAPITTAAIAVGLQARRIAARLQEAEAELARLRTESGGLSTSHSTSGSP</sequence>
<name>A0A3Q8XQC3_9HYPH</name>